<dbReference type="RefSeq" id="XP_007681968.1">
    <property type="nucleotide sequence ID" value="XM_007683778.1"/>
</dbReference>
<protein>
    <recommendedName>
        <fullName evidence="8">Major facilitator superfamily (MFS) profile domain-containing protein</fullName>
    </recommendedName>
</protein>
<organism evidence="9 10">
    <name type="scientific">Baudoinia panamericana (strain UAMH 10762)</name>
    <name type="common">Angels' share fungus</name>
    <name type="synonym">Baudoinia compniacensis (strain UAMH 10762)</name>
    <dbReference type="NCBI Taxonomy" id="717646"/>
    <lineage>
        <taxon>Eukaryota</taxon>
        <taxon>Fungi</taxon>
        <taxon>Dikarya</taxon>
        <taxon>Ascomycota</taxon>
        <taxon>Pezizomycotina</taxon>
        <taxon>Dothideomycetes</taxon>
        <taxon>Dothideomycetidae</taxon>
        <taxon>Mycosphaerellales</taxon>
        <taxon>Teratosphaeriaceae</taxon>
        <taxon>Baudoinia</taxon>
    </lineage>
</organism>
<evidence type="ECO:0000313" key="9">
    <source>
        <dbReference type="EMBL" id="EMC90831.1"/>
    </source>
</evidence>
<feature type="transmembrane region" description="Helical" evidence="7">
    <location>
        <begin position="422"/>
        <end position="445"/>
    </location>
</feature>
<dbReference type="SUPFAM" id="SSF103473">
    <property type="entry name" value="MFS general substrate transporter"/>
    <property type="match status" value="1"/>
</dbReference>
<accession>M2M2S8</accession>
<dbReference type="OMA" id="TWRNYTL"/>
<evidence type="ECO:0000313" key="10">
    <source>
        <dbReference type="Proteomes" id="UP000011761"/>
    </source>
</evidence>
<evidence type="ECO:0000256" key="6">
    <source>
        <dbReference type="ARBA" id="ARBA00023136"/>
    </source>
</evidence>
<dbReference type="InterPro" id="IPR011701">
    <property type="entry name" value="MFS"/>
</dbReference>
<feature type="domain" description="Major facilitator superfamily (MFS) profile" evidence="8">
    <location>
        <begin position="1"/>
        <end position="475"/>
    </location>
</feature>
<feature type="transmembrane region" description="Helical" evidence="7">
    <location>
        <begin position="451"/>
        <end position="472"/>
    </location>
</feature>
<dbReference type="InterPro" id="IPR020846">
    <property type="entry name" value="MFS_dom"/>
</dbReference>
<evidence type="ECO:0000256" key="1">
    <source>
        <dbReference type="ARBA" id="ARBA00004141"/>
    </source>
</evidence>
<dbReference type="Pfam" id="PF07690">
    <property type="entry name" value="MFS_1"/>
    <property type="match status" value="1"/>
</dbReference>
<evidence type="ECO:0000259" key="8">
    <source>
        <dbReference type="PROSITE" id="PS50850"/>
    </source>
</evidence>
<keyword evidence="4 7" id="KW-0812">Transmembrane</keyword>
<dbReference type="PROSITE" id="PS50850">
    <property type="entry name" value="MFS"/>
    <property type="match status" value="1"/>
</dbReference>
<feature type="transmembrane region" description="Helical" evidence="7">
    <location>
        <begin position="53"/>
        <end position="72"/>
    </location>
</feature>
<keyword evidence="3" id="KW-0813">Transport</keyword>
<evidence type="ECO:0000256" key="7">
    <source>
        <dbReference type="SAM" id="Phobius"/>
    </source>
</evidence>
<feature type="transmembrane region" description="Helical" evidence="7">
    <location>
        <begin position="140"/>
        <end position="165"/>
    </location>
</feature>
<keyword evidence="10" id="KW-1185">Reference proteome</keyword>
<feature type="transmembrane region" description="Helical" evidence="7">
    <location>
        <begin position="185"/>
        <end position="207"/>
    </location>
</feature>
<dbReference type="eggNOG" id="KOG0253">
    <property type="taxonomic scope" value="Eukaryota"/>
</dbReference>
<dbReference type="KEGG" id="bcom:BAUCODRAFT_39837"/>
<feature type="transmembrane region" description="Helical" evidence="7">
    <location>
        <begin position="365"/>
        <end position="383"/>
    </location>
</feature>
<dbReference type="GO" id="GO:0022857">
    <property type="term" value="F:transmembrane transporter activity"/>
    <property type="evidence" value="ECO:0007669"/>
    <property type="project" value="InterPro"/>
</dbReference>
<dbReference type="Proteomes" id="UP000011761">
    <property type="component" value="Unassembled WGS sequence"/>
</dbReference>
<dbReference type="InterPro" id="IPR036259">
    <property type="entry name" value="MFS_trans_sf"/>
</dbReference>
<proteinExistence type="inferred from homology"/>
<dbReference type="Gene3D" id="1.20.1250.20">
    <property type="entry name" value="MFS general substrate transporter like domains"/>
    <property type="match status" value="1"/>
</dbReference>
<sequence>MHLINNAIDEIGMTWYQWKLFCLNGFGYAVDSLMLLIQSIIAGSARAEFNPSFHNGLTIAVYVGMLTGALFWGLSADVIGRKYAFNYSLLISSVFCIVAGASPNWIVLGLFVCLSAFGSGGNLVLDTAVFLEYLPSKDQWLVTVLAAWWGLGQLVAGLFAWAFLVPAKWNCSVSGDPCTWNNNAGWRYIWFTSGALILVMSLARVTVIRLRETPKYLIGEGRDEEAVETLQFIANKYHKPCSLTLDQLQACGQFGQGRRASVTAHARSKWSPAEIGIHLKGLYQTRRLGLSTTLIWFSWLLIGLAYPLYNVFLPTYLATRGAALGETSAYLNWRNYALANFCSIPSPILAGLMCRSRIFWGRRGVMIIGALITMAFFFAYTQVRTEAQNLGFTMAISFFLNVYYGTLYAYTPEVLPSAHRGTGNGIAIAFNRLMGIMSAIVATYANTSTPVPIYICAALFAVMALVSAVFPFEPMGSRSS</sequence>
<keyword evidence="5 7" id="KW-1133">Transmembrane helix</keyword>
<comment type="similarity">
    <text evidence="2">Belongs to the major facilitator superfamily.</text>
</comment>
<dbReference type="PANTHER" id="PTHR23511:SF4">
    <property type="entry name" value="MAJOR FACILITATOR SUPERFAMILY (MFS) PROFILE DOMAIN-CONTAINING PROTEIN"/>
    <property type="match status" value="1"/>
</dbReference>
<dbReference type="GeneID" id="19113899"/>
<name>M2M2S8_BAUPA</name>
<feature type="transmembrane region" description="Helical" evidence="7">
    <location>
        <begin position="389"/>
        <end position="410"/>
    </location>
</feature>
<dbReference type="OrthoDB" id="3936150at2759"/>
<keyword evidence="6 7" id="KW-0472">Membrane</keyword>
<evidence type="ECO:0000256" key="2">
    <source>
        <dbReference type="ARBA" id="ARBA00008335"/>
    </source>
</evidence>
<feature type="transmembrane region" description="Helical" evidence="7">
    <location>
        <begin position="21"/>
        <end position="41"/>
    </location>
</feature>
<evidence type="ECO:0000256" key="5">
    <source>
        <dbReference type="ARBA" id="ARBA00022989"/>
    </source>
</evidence>
<dbReference type="AlphaFoldDB" id="M2M2S8"/>
<reference evidence="9 10" key="1">
    <citation type="journal article" date="2012" name="PLoS Pathog.">
        <title>Diverse lifestyles and strategies of plant pathogenesis encoded in the genomes of eighteen Dothideomycetes fungi.</title>
        <authorList>
            <person name="Ohm R.A."/>
            <person name="Feau N."/>
            <person name="Henrissat B."/>
            <person name="Schoch C.L."/>
            <person name="Horwitz B.A."/>
            <person name="Barry K.W."/>
            <person name="Condon B.J."/>
            <person name="Copeland A.C."/>
            <person name="Dhillon B."/>
            <person name="Glaser F."/>
            <person name="Hesse C.N."/>
            <person name="Kosti I."/>
            <person name="LaButti K."/>
            <person name="Lindquist E.A."/>
            <person name="Lucas S."/>
            <person name="Salamov A.A."/>
            <person name="Bradshaw R.E."/>
            <person name="Ciuffetti L."/>
            <person name="Hamelin R.C."/>
            <person name="Kema G.H.J."/>
            <person name="Lawrence C."/>
            <person name="Scott J.A."/>
            <person name="Spatafora J.W."/>
            <person name="Turgeon B.G."/>
            <person name="de Wit P.J.G.M."/>
            <person name="Zhong S."/>
            <person name="Goodwin S.B."/>
            <person name="Grigoriev I.V."/>
        </authorList>
    </citation>
    <scope>NUCLEOTIDE SEQUENCE [LARGE SCALE GENOMIC DNA]</scope>
    <source>
        <strain evidence="9 10">UAMH 10762</strain>
    </source>
</reference>
<dbReference type="HOGENOM" id="CLU_001265_52_4_1"/>
<gene>
    <name evidence="9" type="ORF">BAUCODRAFT_39837</name>
</gene>
<feature type="transmembrane region" description="Helical" evidence="7">
    <location>
        <begin position="84"/>
        <end position="102"/>
    </location>
</feature>
<comment type="subcellular location">
    <subcellularLocation>
        <location evidence="1">Membrane</location>
        <topology evidence="1">Multi-pass membrane protein</topology>
    </subcellularLocation>
</comment>
<evidence type="ECO:0000256" key="3">
    <source>
        <dbReference type="ARBA" id="ARBA00022448"/>
    </source>
</evidence>
<dbReference type="FunFam" id="1.20.1250.20:FF:000171">
    <property type="entry name" value="MFS general substrate transporter"/>
    <property type="match status" value="1"/>
</dbReference>
<feature type="transmembrane region" description="Helical" evidence="7">
    <location>
        <begin position="108"/>
        <end position="133"/>
    </location>
</feature>
<dbReference type="GO" id="GO:0016020">
    <property type="term" value="C:membrane"/>
    <property type="evidence" value="ECO:0007669"/>
    <property type="project" value="UniProtKB-SubCell"/>
</dbReference>
<dbReference type="EMBL" id="KB445566">
    <property type="protein sequence ID" value="EMC90831.1"/>
    <property type="molecule type" value="Genomic_DNA"/>
</dbReference>
<feature type="transmembrane region" description="Helical" evidence="7">
    <location>
        <begin position="336"/>
        <end position="353"/>
    </location>
</feature>
<feature type="transmembrane region" description="Helical" evidence="7">
    <location>
        <begin position="288"/>
        <end position="309"/>
    </location>
</feature>
<evidence type="ECO:0000256" key="4">
    <source>
        <dbReference type="ARBA" id="ARBA00022692"/>
    </source>
</evidence>
<dbReference type="PANTHER" id="PTHR23511">
    <property type="entry name" value="SYNAPTIC VESICLE GLYCOPROTEIN 2"/>
    <property type="match status" value="1"/>
</dbReference>